<dbReference type="AlphaFoldDB" id="A0A1L3SZ64"/>
<dbReference type="InterPro" id="IPR038063">
    <property type="entry name" value="Transpep_catalytic_dom"/>
</dbReference>
<evidence type="ECO:0000256" key="1">
    <source>
        <dbReference type="ARBA" id="ARBA00004752"/>
    </source>
</evidence>
<name>A0A1L3SZ64_9HYPH</name>
<dbReference type="EMBL" id="CP018171">
    <property type="protein sequence ID" value="APH74670.1"/>
    <property type="molecule type" value="Genomic_DNA"/>
</dbReference>
<dbReference type="GO" id="GO:0016740">
    <property type="term" value="F:transferase activity"/>
    <property type="evidence" value="ECO:0007669"/>
    <property type="project" value="UniProtKB-KW"/>
</dbReference>
<accession>A0A1L3SZ64</accession>
<evidence type="ECO:0000259" key="9">
    <source>
        <dbReference type="PROSITE" id="PS52029"/>
    </source>
</evidence>
<dbReference type="InterPro" id="IPR005490">
    <property type="entry name" value="LD_TPept_cat_dom"/>
</dbReference>
<proteinExistence type="inferred from homology"/>
<keyword evidence="5 7" id="KW-0573">Peptidoglycan synthesis</keyword>
<feature type="active site" description="Proton donor/acceptor" evidence="7">
    <location>
        <position position="97"/>
    </location>
</feature>
<protein>
    <recommendedName>
        <fullName evidence="9">L,D-TPase catalytic domain-containing protein</fullName>
    </recommendedName>
</protein>
<evidence type="ECO:0000256" key="5">
    <source>
        <dbReference type="ARBA" id="ARBA00022984"/>
    </source>
</evidence>
<evidence type="ECO:0000256" key="8">
    <source>
        <dbReference type="SAM" id="SignalP"/>
    </source>
</evidence>
<dbReference type="GO" id="GO:0018104">
    <property type="term" value="P:peptidoglycan-protein cross-linking"/>
    <property type="evidence" value="ECO:0007669"/>
    <property type="project" value="TreeGrafter"/>
</dbReference>
<dbReference type="GO" id="GO:0008360">
    <property type="term" value="P:regulation of cell shape"/>
    <property type="evidence" value="ECO:0007669"/>
    <property type="project" value="UniProtKB-UniRule"/>
</dbReference>
<evidence type="ECO:0000313" key="10">
    <source>
        <dbReference type="EMBL" id="APH74670.1"/>
    </source>
</evidence>
<feature type="signal peptide" evidence="8">
    <location>
        <begin position="1"/>
        <end position="23"/>
    </location>
</feature>
<dbReference type="KEGG" id="meso:BSQ44_17420"/>
<evidence type="ECO:0000313" key="11">
    <source>
        <dbReference type="Proteomes" id="UP000182840"/>
    </source>
</evidence>
<evidence type="ECO:0000256" key="3">
    <source>
        <dbReference type="ARBA" id="ARBA00022679"/>
    </source>
</evidence>
<dbReference type="UniPathway" id="UPA00219"/>
<dbReference type="STRING" id="1670800.BSQ44_17420"/>
<dbReference type="PANTHER" id="PTHR30582:SF2">
    <property type="entry name" value="L,D-TRANSPEPTIDASE YCIB-RELATED"/>
    <property type="match status" value="1"/>
</dbReference>
<gene>
    <name evidence="10" type="ORF">BSQ44_17420</name>
</gene>
<organism evidence="10 11">
    <name type="scientific">Aquibium oceanicum</name>
    <dbReference type="NCBI Taxonomy" id="1670800"/>
    <lineage>
        <taxon>Bacteria</taxon>
        <taxon>Pseudomonadati</taxon>
        <taxon>Pseudomonadota</taxon>
        <taxon>Alphaproteobacteria</taxon>
        <taxon>Hyphomicrobiales</taxon>
        <taxon>Phyllobacteriaceae</taxon>
        <taxon>Aquibium</taxon>
    </lineage>
</organism>
<feature type="active site" description="Nucleophile" evidence="7">
    <location>
        <position position="113"/>
    </location>
</feature>
<comment type="similarity">
    <text evidence="2">Belongs to the YkuD family.</text>
</comment>
<feature type="chain" id="PRO_5012656651" description="L,D-TPase catalytic domain-containing protein" evidence="8">
    <location>
        <begin position="24"/>
        <end position="142"/>
    </location>
</feature>
<dbReference type="Pfam" id="PF03734">
    <property type="entry name" value="YkuD"/>
    <property type="match status" value="1"/>
</dbReference>
<evidence type="ECO:0000256" key="4">
    <source>
        <dbReference type="ARBA" id="ARBA00022960"/>
    </source>
</evidence>
<comment type="pathway">
    <text evidence="1 7">Cell wall biogenesis; peptidoglycan biosynthesis.</text>
</comment>
<feature type="domain" description="L,D-TPase catalytic" evidence="9">
    <location>
        <begin position="26"/>
        <end position="141"/>
    </location>
</feature>
<dbReference type="SUPFAM" id="SSF141523">
    <property type="entry name" value="L,D-transpeptidase catalytic domain-like"/>
    <property type="match status" value="1"/>
</dbReference>
<keyword evidence="11" id="KW-1185">Reference proteome</keyword>
<dbReference type="InterPro" id="IPR050979">
    <property type="entry name" value="LD-transpeptidase"/>
</dbReference>
<reference evidence="11" key="1">
    <citation type="submission" date="2016-11" db="EMBL/GenBank/DDBJ databases">
        <title>Mesorhizobium oceanicum sp. nov., isolated from deep seawater in South China Sea.</title>
        <authorList>
            <person name="Fu G.-Y."/>
        </authorList>
    </citation>
    <scope>NUCLEOTIDE SEQUENCE [LARGE SCALE GENOMIC DNA]</scope>
    <source>
        <strain evidence="11">B7</strain>
    </source>
</reference>
<keyword evidence="3" id="KW-0808">Transferase</keyword>
<keyword evidence="8" id="KW-0732">Signal</keyword>
<dbReference type="GO" id="GO:0005576">
    <property type="term" value="C:extracellular region"/>
    <property type="evidence" value="ECO:0007669"/>
    <property type="project" value="TreeGrafter"/>
</dbReference>
<dbReference type="CDD" id="cd16913">
    <property type="entry name" value="YkuD_like"/>
    <property type="match status" value="1"/>
</dbReference>
<sequence>MRLLYSVLLAASVLLVQPLTASAASIVARVDLSTQTMTVSHHGHVKYRWKVSTARQGKVTPVGSWKAKWLSRNHRSSRYNNAPMPYSIFYNGNYAVHGTYSIKRLGRPASAGCIRLHPDNAAVLFRMAQREGLSNVRIVVQR</sequence>
<dbReference type="PROSITE" id="PS52029">
    <property type="entry name" value="LD_TPASE"/>
    <property type="match status" value="1"/>
</dbReference>
<dbReference type="GO" id="GO:0071555">
    <property type="term" value="P:cell wall organization"/>
    <property type="evidence" value="ECO:0007669"/>
    <property type="project" value="UniProtKB-UniRule"/>
</dbReference>
<dbReference type="Proteomes" id="UP000182840">
    <property type="component" value="Chromosome"/>
</dbReference>
<evidence type="ECO:0000256" key="7">
    <source>
        <dbReference type="PROSITE-ProRule" id="PRU01373"/>
    </source>
</evidence>
<evidence type="ECO:0000256" key="2">
    <source>
        <dbReference type="ARBA" id="ARBA00005992"/>
    </source>
</evidence>
<evidence type="ECO:0000256" key="6">
    <source>
        <dbReference type="ARBA" id="ARBA00023316"/>
    </source>
</evidence>
<dbReference type="OrthoDB" id="463216at2"/>
<dbReference type="Gene3D" id="2.40.440.10">
    <property type="entry name" value="L,D-transpeptidase catalytic domain-like"/>
    <property type="match status" value="1"/>
</dbReference>
<keyword evidence="4 7" id="KW-0133">Cell shape</keyword>
<dbReference type="PANTHER" id="PTHR30582">
    <property type="entry name" value="L,D-TRANSPEPTIDASE"/>
    <property type="match status" value="1"/>
</dbReference>
<keyword evidence="6 7" id="KW-0961">Cell wall biogenesis/degradation</keyword>
<dbReference type="GO" id="GO:0071972">
    <property type="term" value="F:peptidoglycan L,D-transpeptidase activity"/>
    <property type="evidence" value="ECO:0007669"/>
    <property type="project" value="TreeGrafter"/>
</dbReference>